<dbReference type="Gene3D" id="2.60.40.1360">
    <property type="match status" value="1"/>
</dbReference>
<evidence type="ECO:0000256" key="1">
    <source>
        <dbReference type="SAM" id="MobiDB-lite"/>
    </source>
</evidence>
<evidence type="ECO:0000259" key="2">
    <source>
        <dbReference type="Pfam" id="PF07748"/>
    </source>
</evidence>
<dbReference type="Gene3D" id="2.70.98.30">
    <property type="entry name" value="Golgi alpha-mannosidase II, domain 4"/>
    <property type="match status" value="1"/>
</dbReference>
<dbReference type="GeneID" id="102987723"/>
<evidence type="ECO:0000313" key="4">
    <source>
        <dbReference type="RefSeq" id="XP_028348344.1"/>
    </source>
</evidence>
<sequence length="480" mass="53378">MEYHVNGDMDQAPNSDNSMFMPEATAGPAWKADLGDFLGVEILEGQLMTESRLYFYRKMNDRDPTYTIYSRLAHGPQGSDGELLCHRLEQEYRVGPLELNREAILRTSTNLDTGQVLFGQNNGYQMQRRIHRHYGNNGIAWNYYPMAQSAFIQDRRSRLMLLLEKAHGVSSQGNGQVEVMLHRRLWVNQQGALLEDLTLNDTSVVHPVLWLLLGPWTLTTGPRQRSGLALQRRPISLLRELSETAQNGPGSQQQVSVTLSPRLHLQTLSIPGWKYSWNHTEHLQNLQKGHHDEAKADVRCVLLRLHHLYEVGEGPALSEPVTLNLQVTCPTPCATPRSLNQAPTALREAKPSDKSSGSKSSSSRILPAALTWGEEAPGGGWMAALTVCLSDSNHEAQPSIKPESRCQPKERACDVLGKKLGKGPWEGVCRGIRAELKLEAPPEHPEEGRAWDGWCARAQPAGPEGQEALGSLRAEGRGER</sequence>
<dbReference type="InterPro" id="IPR011682">
    <property type="entry name" value="Glyco_hydro_38_C"/>
</dbReference>
<dbReference type="AlphaFoldDB" id="A0A455BHQ7"/>
<evidence type="ECO:0000313" key="3">
    <source>
        <dbReference type="Proteomes" id="UP000248484"/>
    </source>
</evidence>
<dbReference type="PANTHER" id="PTHR11607:SF28">
    <property type="entry name" value="EPIDIDYMIS-SPECIFIC ALPHA-MANNOSIDASE"/>
    <property type="match status" value="1"/>
</dbReference>
<dbReference type="KEGG" id="pcad:102987723"/>
<feature type="compositionally biased region" description="Basic and acidic residues" evidence="1">
    <location>
        <begin position="440"/>
        <end position="450"/>
    </location>
</feature>
<proteinExistence type="predicted"/>
<dbReference type="InterPro" id="IPR011013">
    <property type="entry name" value="Gal_mutarotase_sf_dom"/>
</dbReference>
<feature type="region of interest" description="Disordered" evidence="1">
    <location>
        <begin position="440"/>
        <end position="480"/>
    </location>
</feature>
<keyword evidence="3" id="KW-1185">Reference proteome</keyword>
<protein>
    <submittedName>
        <fullName evidence="4">LOW QUALITY PROTEIN: epididymis-specific alpha-mannosidase-like</fullName>
    </submittedName>
</protein>
<feature type="region of interest" description="Disordered" evidence="1">
    <location>
        <begin position="336"/>
        <end position="364"/>
    </location>
</feature>
<dbReference type="GO" id="GO:0030246">
    <property type="term" value="F:carbohydrate binding"/>
    <property type="evidence" value="ECO:0007669"/>
    <property type="project" value="InterPro"/>
</dbReference>
<accession>A0A455BHQ7</accession>
<dbReference type="SUPFAM" id="SSF74650">
    <property type="entry name" value="Galactose mutarotase-like"/>
    <property type="match status" value="1"/>
</dbReference>
<dbReference type="Pfam" id="PF07748">
    <property type="entry name" value="Glyco_hydro_38C"/>
    <property type="match status" value="1"/>
</dbReference>
<name>A0A455BHQ7_PHYMC</name>
<dbReference type="GO" id="GO:0005764">
    <property type="term" value="C:lysosome"/>
    <property type="evidence" value="ECO:0007669"/>
    <property type="project" value="TreeGrafter"/>
</dbReference>
<organism evidence="3 4">
    <name type="scientific">Physeter macrocephalus</name>
    <name type="common">Sperm whale</name>
    <name type="synonym">Physeter catodon</name>
    <dbReference type="NCBI Taxonomy" id="9755"/>
    <lineage>
        <taxon>Eukaryota</taxon>
        <taxon>Metazoa</taxon>
        <taxon>Chordata</taxon>
        <taxon>Craniata</taxon>
        <taxon>Vertebrata</taxon>
        <taxon>Euteleostomi</taxon>
        <taxon>Mammalia</taxon>
        <taxon>Eutheria</taxon>
        <taxon>Laurasiatheria</taxon>
        <taxon>Artiodactyla</taxon>
        <taxon>Whippomorpha</taxon>
        <taxon>Cetacea</taxon>
        <taxon>Odontoceti</taxon>
        <taxon>Physeteridae</taxon>
        <taxon>Physeter</taxon>
    </lineage>
</organism>
<dbReference type="PANTHER" id="PTHR11607">
    <property type="entry name" value="ALPHA-MANNOSIDASE"/>
    <property type="match status" value="1"/>
</dbReference>
<dbReference type="GO" id="GO:0004559">
    <property type="term" value="F:alpha-mannosidase activity"/>
    <property type="evidence" value="ECO:0007669"/>
    <property type="project" value="InterPro"/>
</dbReference>
<feature type="compositionally biased region" description="Low complexity" evidence="1">
    <location>
        <begin position="354"/>
        <end position="363"/>
    </location>
</feature>
<reference evidence="4" key="1">
    <citation type="submission" date="2025-08" db="UniProtKB">
        <authorList>
            <consortium name="RefSeq"/>
        </authorList>
    </citation>
    <scope>IDENTIFICATION</scope>
    <source>
        <tissue evidence="4">Muscle</tissue>
    </source>
</reference>
<dbReference type="Proteomes" id="UP000248484">
    <property type="component" value="Chromosome 7"/>
</dbReference>
<dbReference type="OrthoDB" id="2016903at2759"/>
<dbReference type="RefSeq" id="XP_028348344.1">
    <property type="nucleotide sequence ID" value="XM_028492543.1"/>
</dbReference>
<dbReference type="InterPro" id="IPR050843">
    <property type="entry name" value="Glycosyl_Hydrlase_38"/>
</dbReference>
<dbReference type="InParanoid" id="A0A455BHQ7"/>
<dbReference type="GO" id="GO:0006013">
    <property type="term" value="P:mannose metabolic process"/>
    <property type="evidence" value="ECO:0007669"/>
    <property type="project" value="InterPro"/>
</dbReference>
<gene>
    <name evidence="4" type="primary">LOC102987723</name>
</gene>
<feature type="domain" description="Glycosyl hydrolase family 38 C-terminal" evidence="2">
    <location>
        <begin position="85"/>
        <end position="185"/>
    </location>
</feature>